<evidence type="ECO:0000313" key="16">
    <source>
        <dbReference type="Proteomes" id="UP001222325"/>
    </source>
</evidence>
<dbReference type="EMBL" id="JARJCN010000117">
    <property type="protein sequence ID" value="KAJ7073332.1"/>
    <property type="molecule type" value="Genomic_DNA"/>
</dbReference>
<evidence type="ECO:0000256" key="7">
    <source>
        <dbReference type="ARBA" id="ARBA00022723"/>
    </source>
</evidence>
<dbReference type="GO" id="GO:0005506">
    <property type="term" value="F:iron ion binding"/>
    <property type="evidence" value="ECO:0007669"/>
    <property type="project" value="InterPro"/>
</dbReference>
<dbReference type="AlphaFoldDB" id="A0AAD6XEF8"/>
<keyword evidence="10 13" id="KW-0408">Iron</keyword>
<proteinExistence type="inferred from homology"/>
<evidence type="ECO:0000256" key="10">
    <source>
        <dbReference type="ARBA" id="ARBA00023004"/>
    </source>
</evidence>
<dbReference type="InterPro" id="IPR001128">
    <property type="entry name" value="Cyt_P450"/>
</dbReference>
<evidence type="ECO:0000256" key="5">
    <source>
        <dbReference type="ARBA" id="ARBA00022617"/>
    </source>
</evidence>
<organism evidence="14 16">
    <name type="scientific">Mycena belliarum</name>
    <dbReference type="NCBI Taxonomy" id="1033014"/>
    <lineage>
        <taxon>Eukaryota</taxon>
        <taxon>Fungi</taxon>
        <taxon>Dikarya</taxon>
        <taxon>Basidiomycota</taxon>
        <taxon>Agaricomycotina</taxon>
        <taxon>Agaricomycetes</taxon>
        <taxon>Agaricomycetidae</taxon>
        <taxon>Agaricales</taxon>
        <taxon>Marasmiineae</taxon>
        <taxon>Mycenaceae</taxon>
        <taxon>Mycena</taxon>
    </lineage>
</organism>
<accession>A0AAD6XEF8</accession>
<dbReference type="GO" id="GO:0016705">
    <property type="term" value="F:oxidoreductase activity, acting on paired donors, with incorporation or reduction of molecular oxygen"/>
    <property type="evidence" value="ECO:0007669"/>
    <property type="project" value="InterPro"/>
</dbReference>
<dbReference type="InterPro" id="IPR050121">
    <property type="entry name" value="Cytochrome_P450_monoxygenase"/>
</dbReference>
<evidence type="ECO:0000256" key="1">
    <source>
        <dbReference type="ARBA" id="ARBA00001971"/>
    </source>
</evidence>
<feature type="binding site" description="axial binding residue" evidence="13">
    <location>
        <position position="481"/>
    </location>
    <ligand>
        <name>heme</name>
        <dbReference type="ChEBI" id="CHEBI:30413"/>
    </ligand>
    <ligandPart>
        <name>Fe</name>
        <dbReference type="ChEBI" id="CHEBI:18248"/>
    </ligandPart>
</feature>
<evidence type="ECO:0000313" key="14">
    <source>
        <dbReference type="EMBL" id="KAJ7073332.1"/>
    </source>
</evidence>
<dbReference type="GO" id="GO:0004497">
    <property type="term" value="F:monooxygenase activity"/>
    <property type="evidence" value="ECO:0007669"/>
    <property type="project" value="UniProtKB-KW"/>
</dbReference>
<evidence type="ECO:0000256" key="6">
    <source>
        <dbReference type="ARBA" id="ARBA00022692"/>
    </source>
</evidence>
<keyword evidence="11" id="KW-0503">Monooxygenase</keyword>
<gene>
    <name evidence="15" type="ORF">B0H15DRAFT_894253</name>
    <name evidence="14" type="ORF">B0H15DRAFT_895001</name>
</gene>
<dbReference type="PANTHER" id="PTHR24305:SF166">
    <property type="entry name" value="CYTOCHROME P450 12A4, MITOCHONDRIAL-RELATED"/>
    <property type="match status" value="1"/>
</dbReference>
<dbReference type="Proteomes" id="UP001222325">
    <property type="component" value="Unassembled WGS sequence"/>
</dbReference>
<protein>
    <submittedName>
        <fullName evidence="14">Cytochrome P450</fullName>
    </submittedName>
</protein>
<keyword evidence="6" id="KW-0812">Transmembrane</keyword>
<dbReference type="InterPro" id="IPR002403">
    <property type="entry name" value="Cyt_P450_E_grp-IV"/>
</dbReference>
<dbReference type="InterPro" id="IPR036396">
    <property type="entry name" value="Cyt_P450_sf"/>
</dbReference>
<name>A0AAD6XEF8_9AGAR</name>
<keyword evidence="5 13" id="KW-0349">Heme</keyword>
<evidence type="ECO:0000256" key="2">
    <source>
        <dbReference type="ARBA" id="ARBA00004370"/>
    </source>
</evidence>
<sequence length="545" mass="59923">MASLTDSIISGSSPIKLLAYGLGSLGAYALYSLLKIVYHELRSTLRHLPGPKSTHFFYGNLLDIYKADNSVLHEKWVHEHGPTLQYKVLFGMKRLYTTDIKALNHFLTNSNIYQKPAASRLSIGRVVGPGIIVAEGEEHRHQRKIMNPAFGAPQVRELTSIFVDKSLELRDIWAAQASNAGGTANIDVLAWLTKATLDIIGLAGFNYPFNALSGGEGASELGAAFSTIFESGTTMSPLRFLQQWFPALGLIPTARDRLERGAQSTMKRIGRELLAESKREIAADAEGKRARDLLSLLVRANTAKDLPASQRLSDEDVVAQVPTFLVAGHETTSSATTWALFSLTQHPAVQARLRAELLAVDTDTPTMDVLNALPYLDCVVRETLRIHAPVGSTVRQATQDDVVPLATPFTDVYGKVHETLNVSKGQTFIIPILAMNRDPVIWGPDAMEFVPERWEAQPPINNALPGIWGHMLSFLGGPRACIGYRFSLVEMKALLFTLVRAFEFELAVPAAEIGKRSVIVQRPILRSAPEAGNQMPLLVRRYVRA</sequence>
<dbReference type="PANTHER" id="PTHR24305">
    <property type="entry name" value="CYTOCHROME P450"/>
    <property type="match status" value="1"/>
</dbReference>
<evidence type="ECO:0000256" key="4">
    <source>
        <dbReference type="ARBA" id="ARBA00010617"/>
    </source>
</evidence>
<keyword evidence="7 13" id="KW-0479">Metal-binding</keyword>
<evidence type="ECO:0000256" key="13">
    <source>
        <dbReference type="PIRSR" id="PIRSR602403-1"/>
    </source>
</evidence>
<evidence type="ECO:0000256" key="11">
    <source>
        <dbReference type="ARBA" id="ARBA00023033"/>
    </source>
</evidence>
<comment type="caution">
    <text evidence="14">The sequence shown here is derived from an EMBL/GenBank/DDBJ whole genome shotgun (WGS) entry which is preliminary data.</text>
</comment>
<reference evidence="14" key="1">
    <citation type="submission" date="2023-03" db="EMBL/GenBank/DDBJ databases">
        <title>Massive genome expansion in bonnet fungi (Mycena s.s.) driven by repeated elements and novel gene families across ecological guilds.</title>
        <authorList>
            <consortium name="Lawrence Berkeley National Laboratory"/>
            <person name="Harder C.B."/>
            <person name="Miyauchi S."/>
            <person name="Viragh M."/>
            <person name="Kuo A."/>
            <person name="Thoen E."/>
            <person name="Andreopoulos B."/>
            <person name="Lu D."/>
            <person name="Skrede I."/>
            <person name="Drula E."/>
            <person name="Henrissat B."/>
            <person name="Morin E."/>
            <person name="Kohler A."/>
            <person name="Barry K."/>
            <person name="LaButti K."/>
            <person name="Morin E."/>
            <person name="Salamov A."/>
            <person name="Lipzen A."/>
            <person name="Mereny Z."/>
            <person name="Hegedus B."/>
            <person name="Baldrian P."/>
            <person name="Stursova M."/>
            <person name="Weitz H."/>
            <person name="Taylor A."/>
            <person name="Grigoriev I.V."/>
            <person name="Nagy L.G."/>
            <person name="Martin F."/>
            <person name="Kauserud H."/>
        </authorList>
    </citation>
    <scope>NUCLEOTIDE SEQUENCE</scope>
    <source>
        <strain evidence="14">CBHHK173m</strain>
    </source>
</reference>
<dbReference type="Pfam" id="PF00067">
    <property type="entry name" value="p450"/>
    <property type="match status" value="1"/>
</dbReference>
<dbReference type="GO" id="GO:0016020">
    <property type="term" value="C:membrane"/>
    <property type="evidence" value="ECO:0007669"/>
    <property type="project" value="UniProtKB-SubCell"/>
</dbReference>
<dbReference type="GO" id="GO:0020037">
    <property type="term" value="F:heme binding"/>
    <property type="evidence" value="ECO:0007669"/>
    <property type="project" value="InterPro"/>
</dbReference>
<evidence type="ECO:0000256" key="8">
    <source>
        <dbReference type="ARBA" id="ARBA00022989"/>
    </source>
</evidence>
<comment type="similarity">
    <text evidence="4">Belongs to the cytochrome P450 family.</text>
</comment>
<dbReference type="SUPFAM" id="SSF48264">
    <property type="entry name" value="Cytochrome P450"/>
    <property type="match status" value="1"/>
</dbReference>
<keyword evidence="16" id="KW-1185">Reference proteome</keyword>
<evidence type="ECO:0000256" key="9">
    <source>
        <dbReference type="ARBA" id="ARBA00023002"/>
    </source>
</evidence>
<keyword evidence="9" id="KW-0560">Oxidoreductase</keyword>
<evidence type="ECO:0000256" key="12">
    <source>
        <dbReference type="ARBA" id="ARBA00023136"/>
    </source>
</evidence>
<dbReference type="CDD" id="cd11069">
    <property type="entry name" value="CYP_FUM15-like"/>
    <property type="match status" value="1"/>
</dbReference>
<comment type="subcellular location">
    <subcellularLocation>
        <location evidence="2">Membrane</location>
    </subcellularLocation>
</comment>
<dbReference type="PRINTS" id="PR00465">
    <property type="entry name" value="EP450IV"/>
</dbReference>
<comment type="pathway">
    <text evidence="3">Secondary metabolite biosynthesis; terpenoid biosynthesis.</text>
</comment>
<dbReference type="Gene3D" id="1.10.630.10">
    <property type="entry name" value="Cytochrome P450"/>
    <property type="match status" value="1"/>
</dbReference>
<comment type="cofactor">
    <cofactor evidence="1 13">
        <name>heme</name>
        <dbReference type="ChEBI" id="CHEBI:30413"/>
    </cofactor>
</comment>
<keyword evidence="8" id="KW-1133">Transmembrane helix</keyword>
<evidence type="ECO:0000313" key="15">
    <source>
        <dbReference type="EMBL" id="KAJ7075524.1"/>
    </source>
</evidence>
<dbReference type="PRINTS" id="PR00385">
    <property type="entry name" value="P450"/>
</dbReference>
<keyword evidence="12" id="KW-0472">Membrane</keyword>
<evidence type="ECO:0000256" key="3">
    <source>
        <dbReference type="ARBA" id="ARBA00004721"/>
    </source>
</evidence>
<dbReference type="EMBL" id="JARJCN010000094">
    <property type="protein sequence ID" value="KAJ7075524.1"/>
    <property type="molecule type" value="Genomic_DNA"/>
</dbReference>